<name>A0A4Y7J0I2_PAPSO</name>
<dbReference type="OMA" id="VHHPKPG"/>
<protein>
    <recommendedName>
        <fullName evidence="4">K Homology domain-containing protein</fullName>
    </recommendedName>
</protein>
<feature type="region of interest" description="Disordered" evidence="3">
    <location>
        <begin position="1"/>
        <end position="41"/>
    </location>
</feature>
<dbReference type="Gene3D" id="3.30.1370.10">
    <property type="entry name" value="K Homology domain, type 1"/>
    <property type="match status" value="3"/>
</dbReference>
<feature type="compositionally biased region" description="Polar residues" evidence="3">
    <location>
        <begin position="630"/>
        <end position="647"/>
    </location>
</feature>
<dbReference type="CDD" id="cd22460">
    <property type="entry name" value="KH-I_PEPPER_rpt2_like"/>
    <property type="match status" value="2"/>
</dbReference>
<accession>A0A4Y7J0I2</accession>
<evidence type="ECO:0000313" key="5">
    <source>
        <dbReference type="EMBL" id="RZC53532.1"/>
    </source>
</evidence>
<keyword evidence="6" id="KW-1185">Reference proteome</keyword>
<evidence type="ECO:0000256" key="2">
    <source>
        <dbReference type="PROSITE-ProRule" id="PRU00117"/>
    </source>
</evidence>
<feature type="domain" description="K Homology" evidence="4">
    <location>
        <begin position="457"/>
        <end position="532"/>
    </location>
</feature>
<organism evidence="5 6">
    <name type="scientific">Papaver somniferum</name>
    <name type="common">Opium poppy</name>
    <dbReference type="NCBI Taxonomy" id="3469"/>
    <lineage>
        <taxon>Eukaryota</taxon>
        <taxon>Viridiplantae</taxon>
        <taxon>Streptophyta</taxon>
        <taxon>Embryophyta</taxon>
        <taxon>Tracheophyta</taxon>
        <taxon>Spermatophyta</taxon>
        <taxon>Magnoliopsida</taxon>
        <taxon>Ranunculales</taxon>
        <taxon>Papaveraceae</taxon>
        <taxon>Papaveroideae</taxon>
        <taxon>Papaver</taxon>
    </lineage>
</organism>
<proteinExistence type="predicted"/>
<feature type="region of interest" description="Disordered" evidence="3">
    <location>
        <begin position="297"/>
        <end position="321"/>
    </location>
</feature>
<dbReference type="InterPro" id="IPR004088">
    <property type="entry name" value="KH_dom_type_1"/>
</dbReference>
<sequence length="748" mass="79336">MEGSSSSSSSFNPNNKRPFDHSSSPIESNNSKRGFFKTPPPPIKLSAGETLFRILCPAIKTGGVIGKGGAIIRQFREETGAKIRIDDSIPGCDERVILIVADILKQRSKKEQNSNEVSNNAAAGGGGGGGDAEDGEDDVLGANLIHLVENGGSDDDVSPAQKALIRVFERILKVDEEKVGGSGGESSEDGGGGGEEEEKEKLLSGTTTSTTQNLNSVVCRLLAPSNQVGCVLGRGGKIVEKIRQGSGAQVRVLPNDHIPVCAIPGDELIQITGNYSAVRKALLAVSSCLQDNFRTDAAASTPNKTPASVLRGSGVPGGQVDQFPSRGYPPGTHSRGFSGSEGMGGSHRMVPEEDIVFRMLCHLDKVGSLIGKGGSIIRALQSDTGASIKIAEAEPDSDERVVLISAREACYSNSFVFEYNTCLFVQWRNSEQRHSSAQDAVIRVQSRIAEVGFEPGAAIVARLLVPSQQIGCLLGKGGSIIAEMRRSTGASIRIFPREQVPKSGAQSDEVVQAIGSLQSVQDALFQITSRLREAYFPTKLPYPNVGAPPYMPGPLEPPVPMFRPRHEPPSPGHYPHIGYPNSLEHPAGPAQHMDHPPVPMHGMDHPGGPNLDHGPYSYSNERPAYGPTFDTPSPRSWAQQPVSTGNPWCSADPGTGYSSRDVHSRSQLSVLPTTTVEMVIPLMFLGCVYGENNGDLNQIRQISGAKITGHDVRPGSAEGVVIVSGTSDQIHVAQSLIHAFILSGQAAA</sequence>
<gene>
    <name evidence="5" type="ORF">C5167_012379</name>
</gene>
<dbReference type="Pfam" id="PF00013">
    <property type="entry name" value="KH_1"/>
    <property type="match status" value="5"/>
</dbReference>
<dbReference type="InterPro" id="IPR004087">
    <property type="entry name" value="KH_dom"/>
</dbReference>
<feature type="domain" description="K Homology" evidence="4">
    <location>
        <begin position="672"/>
        <end position="742"/>
    </location>
</feature>
<dbReference type="Gene3D" id="3.30.310.210">
    <property type="match status" value="1"/>
</dbReference>
<feature type="compositionally biased region" description="Polar residues" evidence="3">
    <location>
        <begin position="297"/>
        <end position="306"/>
    </location>
</feature>
<feature type="region of interest" description="Disordered" evidence="3">
    <location>
        <begin position="178"/>
        <end position="208"/>
    </location>
</feature>
<keyword evidence="1" id="KW-0677">Repeat</keyword>
<feature type="region of interest" description="Disordered" evidence="3">
    <location>
        <begin position="628"/>
        <end position="656"/>
    </location>
</feature>
<dbReference type="STRING" id="3469.A0A4Y7J0I2"/>
<dbReference type="SUPFAM" id="SSF54791">
    <property type="entry name" value="Eukaryotic type KH-domain (KH-domain type I)"/>
    <property type="match status" value="5"/>
</dbReference>
<feature type="compositionally biased region" description="Polar residues" evidence="3">
    <location>
        <begin position="11"/>
        <end position="32"/>
    </location>
</feature>
<dbReference type="Proteomes" id="UP000316621">
    <property type="component" value="Chromosome 3"/>
</dbReference>
<feature type="compositionally biased region" description="Gly residues" evidence="3">
    <location>
        <begin position="180"/>
        <end position="193"/>
    </location>
</feature>
<dbReference type="InterPro" id="IPR036612">
    <property type="entry name" value="KH_dom_type_1_sf"/>
</dbReference>
<dbReference type="Gramene" id="RZC53532">
    <property type="protein sequence ID" value="RZC53532"/>
    <property type="gene ID" value="C5167_012379"/>
</dbReference>
<evidence type="ECO:0000256" key="3">
    <source>
        <dbReference type="SAM" id="MobiDB-lite"/>
    </source>
</evidence>
<evidence type="ECO:0000259" key="4">
    <source>
        <dbReference type="SMART" id="SM00322"/>
    </source>
</evidence>
<dbReference type="AlphaFoldDB" id="A0A4Y7J0I2"/>
<feature type="domain" description="K Homology" evidence="4">
    <location>
        <begin position="48"/>
        <end position="169"/>
    </location>
</feature>
<evidence type="ECO:0000256" key="1">
    <source>
        <dbReference type="ARBA" id="ARBA00022737"/>
    </source>
</evidence>
<keyword evidence="2" id="KW-0694">RNA-binding</keyword>
<feature type="domain" description="K Homology" evidence="4">
    <location>
        <begin position="353"/>
        <end position="423"/>
    </location>
</feature>
<feature type="compositionally biased region" description="Low complexity" evidence="3">
    <location>
        <begin position="1"/>
        <end position="10"/>
    </location>
</feature>
<evidence type="ECO:0000313" key="6">
    <source>
        <dbReference type="Proteomes" id="UP000316621"/>
    </source>
</evidence>
<dbReference type="CDD" id="cd22459">
    <property type="entry name" value="KH-I_PEPPER_rpt1_like"/>
    <property type="match status" value="2"/>
</dbReference>
<dbReference type="PROSITE" id="PS50084">
    <property type="entry name" value="KH_TYPE_1"/>
    <property type="match status" value="5"/>
</dbReference>
<dbReference type="SMART" id="SM00322">
    <property type="entry name" value="KH"/>
    <property type="match status" value="5"/>
</dbReference>
<feature type="domain" description="K Homology" evidence="4">
    <location>
        <begin position="215"/>
        <end position="290"/>
    </location>
</feature>
<dbReference type="GO" id="GO:0003723">
    <property type="term" value="F:RNA binding"/>
    <property type="evidence" value="ECO:0007669"/>
    <property type="project" value="UniProtKB-UniRule"/>
</dbReference>
<dbReference type="EMBL" id="CM010717">
    <property type="protein sequence ID" value="RZC53532.1"/>
    <property type="molecule type" value="Genomic_DNA"/>
</dbReference>
<reference evidence="5 6" key="1">
    <citation type="journal article" date="2018" name="Science">
        <title>The opium poppy genome and morphinan production.</title>
        <authorList>
            <person name="Guo L."/>
            <person name="Winzer T."/>
            <person name="Yang X."/>
            <person name="Li Y."/>
            <person name="Ning Z."/>
            <person name="He Z."/>
            <person name="Teodor R."/>
            <person name="Lu Y."/>
            <person name="Bowser T.A."/>
            <person name="Graham I.A."/>
            <person name="Ye K."/>
        </authorList>
    </citation>
    <scope>NUCLEOTIDE SEQUENCE [LARGE SCALE GENOMIC DNA]</scope>
    <source>
        <strain evidence="6">cv. HN1</strain>
        <tissue evidence="5">Leaves</tissue>
    </source>
</reference>
<feature type="region of interest" description="Disordered" evidence="3">
    <location>
        <begin position="108"/>
        <end position="136"/>
    </location>
</feature>
<feature type="region of interest" description="Disordered" evidence="3">
    <location>
        <begin position="581"/>
        <end position="614"/>
    </location>
</feature>
<dbReference type="PANTHER" id="PTHR10288">
    <property type="entry name" value="KH DOMAIN CONTAINING RNA BINDING PROTEIN"/>
    <property type="match status" value="1"/>
</dbReference>